<dbReference type="Proteomes" id="UP000594468">
    <property type="component" value="Chromosome"/>
</dbReference>
<accession>A0A7S8ECX7</accession>
<protein>
    <submittedName>
        <fullName evidence="2">YbjN domain-containing protein</fullName>
    </submittedName>
</protein>
<evidence type="ECO:0000313" key="3">
    <source>
        <dbReference type="Proteomes" id="UP000594468"/>
    </source>
</evidence>
<name>A0A7S8ECX7_9CHLR</name>
<organism evidence="2 3">
    <name type="scientific">Phototrophicus methaneseepsis</name>
    <dbReference type="NCBI Taxonomy" id="2710758"/>
    <lineage>
        <taxon>Bacteria</taxon>
        <taxon>Bacillati</taxon>
        <taxon>Chloroflexota</taxon>
        <taxon>Candidatus Thermofontia</taxon>
        <taxon>Phototrophicales</taxon>
        <taxon>Phototrophicaceae</taxon>
        <taxon>Phototrophicus</taxon>
    </lineage>
</organism>
<feature type="region of interest" description="Disordered" evidence="1">
    <location>
        <begin position="150"/>
        <end position="190"/>
    </location>
</feature>
<proteinExistence type="predicted"/>
<gene>
    <name evidence="2" type="ORF">G4Y79_09765</name>
</gene>
<keyword evidence="3" id="KW-1185">Reference proteome</keyword>
<dbReference type="EMBL" id="CP062983">
    <property type="protein sequence ID" value="QPC84641.1"/>
    <property type="molecule type" value="Genomic_DNA"/>
</dbReference>
<dbReference type="InterPro" id="IPR019660">
    <property type="entry name" value="Put_sensory_transdc_reg_YbjN"/>
</dbReference>
<sequence length="190" mass="21976">MHMGEQQIFNIMIEFFEEDEWDFQWMSGMSVLTMAFSGKNGKWTCFAQAREVQQQFVFYSVLPINVPKNKRQATAEFLTRANYGMIIGNFEMDYDDGEIRYKTSIDVEGEELTPPLIRQVVYSNVVITDRYLPGVMKVIYGDQTPADIIQEIESQEDDDDLGENHDTYDDDEPYEDDDTQPPSPNGSKPH</sequence>
<evidence type="ECO:0000313" key="2">
    <source>
        <dbReference type="EMBL" id="QPC84641.1"/>
    </source>
</evidence>
<feature type="compositionally biased region" description="Acidic residues" evidence="1">
    <location>
        <begin position="168"/>
        <end position="179"/>
    </location>
</feature>
<dbReference type="AlphaFoldDB" id="A0A7S8ECX7"/>
<dbReference type="KEGG" id="pmet:G4Y79_09765"/>
<reference evidence="2 3" key="1">
    <citation type="submission" date="2020-02" db="EMBL/GenBank/DDBJ databases">
        <authorList>
            <person name="Zheng R.K."/>
            <person name="Sun C.M."/>
        </authorList>
    </citation>
    <scope>NUCLEOTIDE SEQUENCE [LARGE SCALE GENOMIC DNA]</scope>
    <source>
        <strain evidence="3">rifampicinis</strain>
    </source>
</reference>
<dbReference type="Pfam" id="PF10722">
    <property type="entry name" value="YbjN"/>
    <property type="match status" value="1"/>
</dbReference>
<dbReference type="CDD" id="cd17033">
    <property type="entry name" value="DR1245-like"/>
    <property type="match status" value="1"/>
</dbReference>
<evidence type="ECO:0000256" key="1">
    <source>
        <dbReference type="SAM" id="MobiDB-lite"/>
    </source>
</evidence>